<keyword evidence="4" id="KW-0479">Metal-binding</keyword>
<dbReference type="PROSITE" id="PS00723">
    <property type="entry name" value="POLYPRENYL_SYNTHASE_1"/>
    <property type="match status" value="1"/>
</dbReference>
<dbReference type="Gene3D" id="1.10.600.10">
    <property type="entry name" value="Farnesyl Diphosphate Synthase"/>
    <property type="match status" value="1"/>
</dbReference>
<dbReference type="Pfam" id="PF00348">
    <property type="entry name" value="polyprenyl_synt"/>
    <property type="match status" value="1"/>
</dbReference>
<protein>
    <submittedName>
        <fullName evidence="8">Polyprenyl synthetase family protein</fullName>
    </submittedName>
</protein>
<dbReference type="SFLD" id="SFLDS00005">
    <property type="entry name" value="Isoprenoid_Synthase_Type_I"/>
    <property type="match status" value="1"/>
</dbReference>
<dbReference type="InterPro" id="IPR000092">
    <property type="entry name" value="Polyprenyl_synt"/>
</dbReference>
<dbReference type="AlphaFoldDB" id="A0A927EW38"/>
<evidence type="ECO:0000256" key="5">
    <source>
        <dbReference type="ARBA" id="ARBA00022842"/>
    </source>
</evidence>
<dbReference type="GO" id="GO:0004659">
    <property type="term" value="F:prenyltransferase activity"/>
    <property type="evidence" value="ECO:0007669"/>
    <property type="project" value="InterPro"/>
</dbReference>
<comment type="caution">
    <text evidence="8">The sequence shown here is derived from an EMBL/GenBank/DDBJ whole genome shotgun (WGS) entry which is preliminary data.</text>
</comment>
<sequence length="386" mass="40479">MTDVAAAVEEVLSAYLAERAAESGTVGARFTDDVVGHLTRFLLGGGKRLRPAFLWCGWRAGGGTGATEGDVLRIGAALELLQGCALIHDDLMDGSPVRRGSPSTPAAFTALHRARTLSGDPARFGASAALLAGDLALVWAQDLWEETALSATARRRGRGLWRTMRTEMVAGQYLDLYGQAAGSWSPPETLRVAHLKAGLYTVQRPLGLGAAIAGAGRRTREALERAGQAVGVVFQLLDDLSDLYGQPSSAGRPAGEDVRRGTPTYLMAVAMERARAGGHRNAERVLTEALGDASLDEAGLERVRAAVARVGARGVVERHIEELTGQARNAIAEAGLDDVVEGELNQVIEDVVRAPLTAPDRPGAAGRPGEDTGSRAGRGARRGDAA</sequence>
<organism evidence="8 9">
    <name type="scientific">Streptomyces chumphonensis</name>
    <dbReference type="NCBI Taxonomy" id="1214925"/>
    <lineage>
        <taxon>Bacteria</taxon>
        <taxon>Bacillati</taxon>
        <taxon>Actinomycetota</taxon>
        <taxon>Actinomycetes</taxon>
        <taxon>Kitasatosporales</taxon>
        <taxon>Streptomycetaceae</taxon>
        <taxon>Streptomyces</taxon>
    </lineage>
</organism>
<evidence type="ECO:0000256" key="3">
    <source>
        <dbReference type="ARBA" id="ARBA00022679"/>
    </source>
</evidence>
<dbReference type="GO" id="GO:0046872">
    <property type="term" value="F:metal ion binding"/>
    <property type="evidence" value="ECO:0007669"/>
    <property type="project" value="UniProtKB-KW"/>
</dbReference>
<dbReference type="InterPro" id="IPR008949">
    <property type="entry name" value="Isoprenoid_synthase_dom_sf"/>
</dbReference>
<comment type="cofactor">
    <cofactor evidence="1">
        <name>Mg(2+)</name>
        <dbReference type="ChEBI" id="CHEBI:18420"/>
    </cofactor>
</comment>
<dbReference type="Proteomes" id="UP000632289">
    <property type="component" value="Unassembled WGS sequence"/>
</dbReference>
<dbReference type="PROSITE" id="PS00444">
    <property type="entry name" value="POLYPRENYL_SYNTHASE_2"/>
    <property type="match status" value="1"/>
</dbReference>
<name>A0A927EW38_9ACTN</name>
<reference evidence="8" key="1">
    <citation type="submission" date="2020-09" db="EMBL/GenBank/DDBJ databases">
        <title>Secondary metabolite and genome analysis of marine Streptomyces chumphonensis KK1-2T.</title>
        <authorList>
            <person name="Phongsopitanun W."/>
            <person name="Kanchanasin P."/>
            <person name="Pittayakhajonwut P."/>
            <person name="Suwanborirux K."/>
            <person name="Tanasupawat S."/>
        </authorList>
    </citation>
    <scope>NUCLEOTIDE SEQUENCE</scope>
    <source>
        <strain evidence="8">KK1-2</strain>
    </source>
</reference>
<gene>
    <name evidence="8" type="ORF">IF129_06110</name>
</gene>
<dbReference type="GO" id="GO:0008299">
    <property type="term" value="P:isoprenoid biosynthetic process"/>
    <property type="evidence" value="ECO:0007669"/>
    <property type="project" value="InterPro"/>
</dbReference>
<evidence type="ECO:0000256" key="6">
    <source>
        <dbReference type="RuleBase" id="RU004466"/>
    </source>
</evidence>
<evidence type="ECO:0000313" key="9">
    <source>
        <dbReference type="Proteomes" id="UP000632289"/>
    </source>
</evidence>
<evidence type="ECO:0000313" key="8">
    <source>
        <dbReference type="EMBL" id="MBD3931134.1"/>
    </source>
</evidence>
<dbReference type="PANTHER" id="PTHR12001:SF85">
    <property type="entry name" value="SHORT CHAIN ISOPRENYL DIPHOSPHATE SYNTHASE"/>
    <property type="match status" value="1"/>
</dbReference>
<evidence type="ECO:0000256" key="1">
    <source>
        <dbReference type="ARBA" id="ARBA00001946"/>
    </source>
</evidence>
<keyword evidence="3 6" id="KW-0808">Transferase</keyword>
<dbReference type="PANTHER" id="PTHR12001">
    <property type="entry name" value="GERANYLGERANYL PYROPHOSPHATE SYNTHASE"/>
    <property type="match status" value="1"/>
</dbReference>
<dbReference type="SUPFAM" id="SSF48576">
    <property type="entry name" value="Terpenoid synthases"/>
    <property type="match status" value="1"/>
</dbReference>
<evidence type="ECO:0000256" key="7">
    <source>
        <dbReference type="SAM" id="MobiDB-lite"/>
    </source>
</evidence>
<dbReference type="RefSeq" id="WP_191208444.1">
    <property type="nucleotide sequence ID" value="NZ_BAABKL010000032.1"/>
</dbReference>
<accession>A0A927EW38</accession>
<evidence type="ECO:0000256" key="4">
    <source>
        <dbReference type="ARBA" id="ARBA00022723"/>
    </source>
</evidence>
<keyword evidence="5" id="KW-0460">Magnesium</keyword>
<evidence type="ECO:0000256" key="2">
    <source>
        <dbReference type="ARBA" id="ARBA00006706"/>
    </source>
</evidence>
<feature type="region of interest" description="Disordered" evidence="7">
    <location>
        <begin position="355"/>
        <end position="386"/>
    </location>
</feature>
<proteinExistence type="inferred from homology"/>
<comment type="similarity">
    <text evidence="2 6">Belongs to the FPP/GGPP synthase family.</text>
</comment>
<dbReference type="EMBL" id="JACXYU010000002">
    <property type="protein sequence ID" value="MBD3931134.1"/>
    <property type="molecule type" value="Genomic_DNA"/>
</dbReference>
<keyword evidence="9" id="KW-1185">Reference proteome</keyword>
<dbReference type="InterPro" id="IPR033749">
    <property type="entry name" value="Polyprenyl_synt_CS"/>
</dbReference>